<keyword evidence="10" id="KW-0539">Nucleus</keyword>
<dbReference type="GO" id="GO:0008201">
    <property type="term" value="F:heparin binding"/>
    <property type="evidence" value="ECO:0007669"/>
    <property type="project" value="UniProtKB-KW"/>
</dbReference>
<dbReference type="SMART" id="SM00442">
    <property type="entry name" value="FGF"/>
    <property type="match status" value="1"/>
</dbReference>
<reference evidence="13 14" key="1">
    <citation type="submission" date="2019-01" db="EMBL/GenBank/DDBJ databases">
        <title>Draft Genome and Complete Hox-Cluster Characterization of the Sterlet Sturgeon (Acipenser ruthenus).</title>
        <authorList>
            <person name="Wei Q."/>
        </authorList>
    </citation>
    <scope>NUCLEOTIDE SEQUENCE [LARGE SCALE GENOMIC DNA]</scope>
    <source>
        <strain evidence="13">WHYD16114868_AA</strain>
        <tissue evidence="13">Blood</tissue>
    </source>
</reference>
<evidence type="ECO:0000256" key="11">
    <source>
        <dbReference type="ARBA" id="ARBA00023246"/>
    </source>
</evidence>
<keyword evidence="5" id="KW-0964">Secreted</keyword>
<dbReference type="CDD" id="cd23313">
    <property type="entry name" value="beta-trefoil_FGF1"/>
    <property type="match status" value="1"/>
</dbReference>
<comment type="subcellular location">
    <subcellularLocation>
        <location evidence="1">Nucleus</location>
    </subcellularLocation>
    <subcellularLocation>
        <location evidence="2">Secreted</location>
    </subcellularLocation>
</comment>
<evidence type="ECO:0000256" key="4">
    <source>
        <dbReference type="ARBA" id="ARBA00022473"/>
    </source>
</evidence>
<keyword evidence="8" id="KW-0221">Differentiation</keyword>
<keyword evidence="9" id="KW-0339">Growth factor</keyword>
<evidence type="ECO:0000256" key="5">
    <source>
        <dbReference type="ARBA" id="ARBA00022525"/>
    </source>
</evidence>
<evidence type="ECO:0000313" key="13">
    <source>
        <dbReference type="EMBL" id="RXM90924.1"/>
    </source>
</evidence>
<dbReference type="SUPFAM" id="SSF50353">
    <property type="entry name" value="Cytokine"/>
    <property type="match status" value="1"/>
</dbReference>
<dbReference type="EMBL" id="SCEB01011527">
    <property type="protein sequence ID" value="RXM90924.1"/>
    <property type="molecule type" value="Genomic_DNA"/>
</dbReference>
<keyword evidence="11" id="KW-0497">Mitogen</keyword>
<sequence length="155" mass="17411">MAEGKVTVLTILPEKFNLHLENYKKPNLLYCYNGGYFLRVLPNGAVDGIRDRSDKHIQLQVTAENVGVVSIKGLEAGRYLAMSTDGQLCGSQTLTDECFFLETLEENHYATYKAQKYQDRNWYVGIKKNGRCKSGEKTHIGQKAILFLPLSASSD</sequence>
<proteinExistence type="inferred from homology"/>
<dbReference type="PANTHER" id="PTHR11486">
    <property type="entry name" value="FIBROBLAST GROWTH FACTOR"/>
    <property type="match status" value="1"/>
</dbReference>
<dbReference type="InterPro" id="IPR008996">
    <property type="entry name" value="IL1/FGF"/>
</dbReference>
<accession>A0A444URX6</accession>
<evidence type="ECO:0000256" key="9">
    <source>
        <dbReference type="ARBA" id="ARBA00023030"/>
    </source>
</evidence>
<organism evidence="13 14">
    <name type="scientific">Acipenser ruthenus</name>
    <name type="common">Sterlet sturgeon</name>
    <dbReference type="NCBI Taxonomy" id="7906"/>
    <lineage>
        <taxon>Eukaryota</taxon>
        <taxon>Metazoa</taxon>
        <taxon>Chordata</taxon>
        <taxon>Craniata</taxon>
        <taxon>Vertebrata</taxon>
        <taxon>Euteleostomi</taxon>
        <taxon>Actinopterygii</taxon>
        <taxon>Chondrostei</taxon>
        <taxon>Acipenseriformes</taxon>
        <taxon>Acipenseridae</taxon>
        <taxon>Acipenser</taxon>
    </lineage>
</organism>
<dbReference type="GO" id="GO:0001525">
    <property type="term" value="P:angiogenesis"/>
    <property type="evidence" value="ECO:0007669"/>
    <property type="project" value="UniProtKB-KW"/>
</dbReference>
<evidence type="ECO:0000256" key="12">
    <source>
        <dbReference type="RuleBase" id="RU049442"/>
    </source>
</evidence>
<dbReference type="Gene3D" id="2.80.10.50">
    <property type="match status" value="1"/>
</dbReference>
<dbReference type="GO" id="GO:0005634">
    <property type="term" value="C:nucleus"/>
    <property type="evidence" value="ECO:0007669"/>
    <property type="project" value="UniProtKB-SubCell"/>
</dbReference>
<dbReference type="PROSITE" id="PS00247">
    <property type="entry name" value="HBGF_FGF"/>
    <property type="match status" value="1"/>
</dbReference>
<gene>
    <name evidence="13" type="ORF">EOD39_21710</name>
</gene>
<evidence type="ECO:0000313" key="14">
    <source>
        <dbReference type="Proteomes" id="UP000289886"/>
    </source>
</evidence>
<dbReference type="PRINTS" id="PR00262">
    <property type="entry name" value="IL1HBGF"/>
</dbReference>
<protein>
    <recommendedName>
        <fullName evidence="12">Fibroblast growth factor</fullName>
        <shortName evidence="12">FGF</shortName>
    </recommendedName>
</protein>
<keyword evidence="14" id="KW-1185">Reference proteome</keyword>
<comment type="similarity">
    <text evidence="3 12">Belongs to the heparin-binding growth factors family.</text>
</comment>
<evidence type="ECO:0000256" key="8">
    <source>
        <dbReference type="ARBA" id="ARBA00022782"/>
    </source>
</evidence>
<dbReference type="FunFam" id="2.80.10.50:FF:000020">
    <property type="entry name" value="Fibroblast growth factor 1"/>
    <property type="match status" value="1"/>
</dbReference>
<dbReference type="GO" id="GO:0051781">
    <property type="term" value="P:positive regulation of cell division"/>
    <property type="evidence" value="ECO:0007669"/>
    <property type="project" value="UniProtKB-KW"/>
</dbReference>
<evidence type="ECO:0000256" key="6">
    <source>
        <dbReference type="ARBA" id="ARBA00022657"/>
    </source>
</evidence>
<dbReference type="Proteomes" id="UP000289886">
    <property type="component" value="Unassembled WGS sequence"/>
</dbReference>
<comment type="caution">
    <text evidence="13">The sequence shown here is derived from an EMBL/GenBank/DDBJ whole genome shotgun (WGS) entry which is preliminary data.</text>
</comment>
<dbReference type="InterPro" id="IPR002209">
    <property type="entry name" value="Fibroblast_GF_fam"/>
</dbReference>
<evidence type="ECO:0000256" key="3">
    <source>
        <dbReference type="ARBA" id="ARBA00007936"/>
    </source>
</evidence>
<keyword evidence="7" id="KW-0358">Heparin-binding</keyword>
<evidence type="ECO:0000256" key="7">
    <source>
        <dbReference type="ARBA" id="ARBA00022674"/>
    </source>
</evidence>
<dbReference type="GO" id="GO:0030154">
    <property type="term" value="P:cell differentiation"/>
    <property type="evidence" value="ECO:0007669"/>
    <property type="project" value="UniProtKB-KW"/>
</dbReference>
<evidence type="ECO:0000256" key="2">
    <source>
        <dbReference type="ARBA" id="ARBA00004613"/>
    </source>
</evidence>
<dbReference type="AlphaFoldDB" id="A0A444URX6"/>
<evidence type="ECO:0000256" key="1">
    <source>
        <dbReference type="ARBA" id="ARBA00004123"/>
    </source>
</evidence>
<dbReference type="PRINTS" id="PR00263">
    <property type="entry name" value="HBGFFGF"/>
</dbReference>
<dbReference type="Pfam" id="PF00167">
    <property type="entry name" value="FGF"/>
    <property type="match status" value="1"/>
</dbReference>
<keyword evidence="4" id="KW-0217">Developmental protein</keyword>
<name>A0A444URX6_ACIRT</name>
<dbReference type="GO" id="GO:0005576">
    <property type="term" value="C:extracellular region"/>
    <property type="evidence" value="ECO:0007669"/>
    <property type="project" value="UniProtKB-SubCell"/>
</dbReference>
<evidence type="ECO:0000256" key="10">
    <source>
        <dbReference type="ARBA" id="ARBA00023242"/>
    </source>
</evidence>
<dbReference type="GO" id="GO:0008083">
    <property type="term" value="F:growth factor activity"/>
    <property type="evidence" value="ECO:0007669"/>
    <property type="project" value="UniProtKB-KW"/>
</dbReference>
<keyword evidence="6" id="KW-0037">Angiogenesis</keyword>